<dbReference type="PANTHER" id="PTHR39419">
    <property type="entry name" value="SLL0814 PROTEIN"/>
    <property type="match status" value="1"/>
</dbReference>
<dbReference type="RefSeq" id="WP_343072825.1">
    <property type="nucleotide sequence ID" value="NZ_BAAALO010000052.1"/>
</dbReference>
<comment type="caution">
    <text evidence="3">The sequence shown here is derived from an EMBL/GenBank/DDBJ whole genome shotgun (WGS) entry which is preliminary data.</text>
</comment>
<evidence type="ECO:0000256" key="2">
    <source>
        <dbReference type="SAM" id="Phobius"/>
    </source>
</evidence>
<keyword evidence="2" id="KW-0812">Transmembrane</keyword>
<evidence type="ECO:0000313" key="3">
    <source>
        <dbReference type="EMBL" id="MBB6475386.1"/>
    </source>
</evidence>
<evidence type="ECO:0000313" key="4">
    <source>
        <dbReference type="Proteomes" id="UP000555564"/>
    </source>
</evidence>
<reference evidence="3 4" key="1">
    <citation type="submission" date="2020-08" db="EMBL/GenBank/DDBJ databases">
        <title>Sequencing the genomes of 1000 actinobacteria strains.</title>
        <authorList>
            <person name="Klenk H.-P."/>
        </authorList>
    </citation>
    <scope>NUCLEOTIDE SEQUENCE [LARGE SCALE GENOMIC DNA]</scope>
    <source>
        <strain evidence="3 4">DSM 44936</strain>
    </source>
</reference>
<keyword evidence="4" id="KW-1185">Reference proteome</keyword>
<dbReference type="PANTHER" id="PTHR39419:SF1">
    <property type="entry name" value="SLL0814 PROTEIN"/>
    <property type="match status" value="1"/>
</dbReference>
<feature type="transmembrane region" description="Helical" evidence="2">
    <location>
        <begin position="39"/>
        <end position="61"/>
    </location>
</feature>
<feature type="compositionally biased region" description="Pro residues" evidence="1">
    <location>
        <begin position="302"/>
        <end position="314"/>
    </location>
</feature>
<evidence type="ECO:0000256" key="1">
    <source>
        <dbReference type="SAM" id="MobiDB-lite"/>
    </source>
</evidence>
<keyword evidence="2" id="KW-0472">Membrane</keyword>
<dbReference type="AlphaFoldDB" id="A0A7X0M9X1"/>
<dbReference type="InterPro" id="IPR007354">
    <property type="entry name" value="CruF-like"/>
</dbReference>
<accession>A0A7X0M9X1</accession>
<feature type="transmembrane region" description="Helical" evidence="2">
    <location>
        <begin position="135"/>
        <end position="153"/>
    </location>
</feature>
<dbReference type="EMBL" id="JACHIU010000001">
    <property type="protein sequence ID" value="MBB6475386.1"/>
    <property type="molecule type" value="Genomic_DNA"/>
</dbReference>
<name>A0A7X0M9X1_9ACTN</name>
<dbReference type="Proteomes" id="UP000555564">
    <property type="component" value="Unassembled WGS sequence"/>
</dbReference>
<dbReference type="Pfam" id="PF04240">
    <property type="entry name" value="Caroten_synth"/>
    <property type="match status" value="1"/>
</dbReference>
<feature type="transmembrane region" description="Helical" evidence="2">
    <location>
        <begin position="233"/>
        <end position="251"/>
    </location>
</feature>
<feature type="transmembrane region" description="Helical" evidence="2">
    <location>
        <begin position="179"/>
        <end position="197"/>
    </location>
</feature>
<keyword evidence="2" id="KW-1133">Transmembrane helix</keyword>
<gene>
    <name evidence="3" type="ORF">BJ992_004817</name>
</gene>
<feature type="transmembrane region" description="Helical" evidence="2">
    <location>
        <begin position="209"/>
        <end position="227"/>
    </location>
</feature>
<feature type="transmembrane region" description="Helical" evidence="2">
    <location>
        <begin position="68"/>
        <end position="87"/>
    </location>
</feature>
<organism evidence="3 4">
    <name type="scientific">Sphaerisporangium rubeum</name>
    <dbReference type="NCBI Taxonomy" id="321317"/>
    <lineage>
        <taxon>Bacteria</taxon>
        <taxon>Bacillati</taxon>
        <taxon>Actinomycetota</taxon>
        <taxon>Actinomycetes</taxon>
        <taxon>Streptosporangiales</taxon>
        <taxon>Streptosporangiaceae</taxon>
        <taxon>Sphaerisporangium</taxon>
    </lineage>
</organism>
<feature type="transmembrane region" description="Helical" evidence="2">
    <location>
        <begin position="14"/>
        <end position="33"/>
    </location>
</feature>
<feature type="region of interest" description="Disordered" evidence="1">
    <location>
        <begin position="259"/>
        <end position="329"/>
    </location>
</feature>
<feature type="compositionally biased region" description="Basic and acidic residues" evidence="1">
    <location>
        <begin position="315"/>
        <end position="329"/>
    </location>
</feature>
<protein>
    <submittedName>
        <fullName evidence="3">Putative membrane protein</fullName>
    </submittedName>
</protein>
<feature type="compositionally biased region" description="Low complexity" evidence="1">
    <location>
        <begin position="272"/>
        <end position="282"/>
    </location>
</feature>
<sequence>MDVVIEESRVAGRAAYVTVGGLLLASMLVAQVASGLQPAPVRLTSVVVLLLSACAIAFAAADHGAARAAGAFGAAAGAGYVAEWVGVRTGVPFGEYAYTGVLWPAPGGVPVIVALAWGGMGLAAYAVASRVARSFWGVAVTGAFALTAWDLFLDPQMLRLGLWDWVADGPYRGVPVSNFVGWLVVSFLVMALIGRVLRRDAAGNGTGLVLLYTVMAVMETIGFAAVFDPPDLVVAVSGGVAMGLFTVLAWTRSTRSGVTRRADDDSLAPEESSGSDGGSSRSADTVSPDTLGFSPDGAPIPADGPFPDPPPPLPDEPRPFPDGRHLWRK</sequence>
<proteinExistence type="predicted"/>
<feature type="transmembrane region" description="Helical" evidence="2">
    <location>
        <begin position="107"/>
        <end position="128"/>
    </location>
</feature>